<keyword evidence="1" id="KW-0812">Transmembrane</keyword>
<dbReference type="Proteomes" id="UP000007392">
    <property type="component" value="Chromosome"/>
</dbReference>
<accession>I0BTJ3</accession>
<feature type="transmembrane region" description="Helical" evidence="1">
    <location>
        <begin position="201"/>
        <end position="222"/>
    </location>
</feature>
<feature type="transmembrane region" description="Helical" evidence="1">
    <location>
        <begin position="46"/>
        <end position="70"/>
    </location>
</feature>
<keyword evidence="1" id="KW-1133">Transmembrane helix</keyword>
<reference evidence="3 4" key="1">
    <citation type="submission" date="2013-06" db="EMBL/GenBank/DDBJ databases">
        <title>Complete genome sequence of Paenibacillus mucilaginosus K02.</title>
        <authorList>
            <person name="Xiao B."/>
            <person name="Sun L."/>
            <person name="Xiao L."/>
            <person name="Lian B."/>
        </authorList>
    </citation>
    <scope>NUCLEOTIDE SEQUENCE [LARGE SCALE GENOMIC DNA]</scope>
    <source>
        <strain evidence="3 4">K02</strain>
    </source>
</reference>
<organism evidence="3 4">
    <name type="scientific">Paenibacillus mucilaginosus K02</name>
    <dbReference type="NCBI Taxonomy" id="997761"/>
    <lineage>
        <taxon>Bacteria</taxon>
        <taxon>Bacillati</taxon>
        <taxon>Bacillota</taxon>
        <taxon>Bacilli</taxon>
        <taxon>Bacillales</taxon>
        <taxon>Paenibacillaceae</taxon>
        <taxon>Paenibacillus</taxon>
    </lineage>
</organism>
<evidence type="ECO:0000256" key="1">
    <source>
        <dbReference type="SAM" id="Phobius"/>
    </source>
</evidence>
<dbReference type="Pfam" id="PF04235">
    <property type="entry name" value="DUF418"/>
    <property type="match status" value="1"/>
</dbReference>
<protein>
    <submittedName>
        <fullName evidence="3">Membrane protein</fullName>
    </submittedName>
</protein>
<gene>
    <name evidence="3" type="ORF">B2K_34165</name>
</gene>
<evidence type="ECO:0000313" key="3">
    <source>
        <dbReference type="EMBL" id="AFH65690.1"/>
    </source>
</evidence>
<dbReference type="EMBL" id="CP003422">
    <property type="protein sequence ID" value="AFH65690.1"/>
    <property type="molecule type" value="Genomic_DNA"/>
</dbReference>
<dbReference type="PANTHER" id="PTHR30590:SF2">
    <property type="entry name" value="INNER MEMBRANE PROTEIN"/>
    <property type="match status" value="1"/>
</dbReference>
<dbReference type="HOGENOM" id="CLU_039610_0_0_9"/>
<evidence type="ECO:0000313" key="4">
    <source>
        <dbReference type="Proteomes" id="UP000007392"/>
    </source>
</evidence>
<name>I0BTJ3_9BACL</name>
<sequence length="399" mass="44319">MIDGLRGFSLLGILTANMLIFQYGVWGKDHIELYGISAADRITLELLHLLVEGSFMPIFTFLFGFGLAVMKDRLEDNGLPYRRVLMRRFLLLLGLGFLHACFLWEGDILIFYGMMGFFLLLFIGRKARTLLIWSVVLIGLLGLVGLVSDPSPVTSGDLGLDPEKLQSYVLETMRVYGSGTYGEIMHYRNNEDPMDSMGVEMVLIILLFTPFLTAPLFLLGMYAARRGWFRDPEERRTFFRKGAVLVLPAGLLLKGLKYVLPGTVWSEAGSALGMYLLPLGYIFAFTLLYTTARKSSWLYRFEAVGRLSLTNYLLQTVICTSLFYGYGLGWFGKLGVPAGIGLALGIYLVQLYASTLYLNIWRTGPVERLLRMGTYFSLSGRPAGPPPGSAGTTATGQAG</sequence>
<feature type="transmembrane region" description="Helical" evidence="1">
    <location>
        <begin position="338"/>
        <end position="361"/>
    </location>
</feature>
<feature type="transmembrane region" description="Helical" evidence="1">
    <location>
        <begin position="272"/>
        <end position="291"/>
    </location>
</feature>
<feature type="domain" description="DUF418" evidence="2">
    <location>
        <begin position="223"/>
        <end position="376"/>
    </location>
</feature>
<dbReference type="KEGG" id="pmw:B2K_34165"/>
<feature type="transmembrane region" description="Helical" evidence="1">
    <location>
        <begin position="90"/>
        <end position="123"/>
    </location>
</feature>
<dbReference type="PATRIC" id="fig|997761.3.peg.6877"/>
<feature type="transmembrane region" description="Helical" evidence="1">
    <location>
        <begin position="130"/>
        <end position="148"/>
    </location>
</feature>
<keyword evidence="1" id="KW-0472">Membrane</keyword>
<dbReference type="InterPro" id="IPR052529">
    <property type="entry name" value="Bact_Transport_Assoc"/>
</dbReference>
<feature type="transmembrane region" description="Helical" evidence="1">
    <location>
        <begin position="242"/>
        <end position="260"/>
    </location>
</feature>
<feature type="transmembrane region" description="Helical" evidence="1">
    <location>
        <begin position="6"/>
        <end position="26"/>
    </location>
</feature>
<feature type="transmembrane region" description="Helical" evidence="1">
    <location>
        <begin position="312"/>
        <end position="332"/>
    </location>
</feature>
<evidence type="ECO:0000259" key="2">
    <source>
        <dbReference type="Pfam" id="PF04235"/>
    </source>
</evidence>
<dbReference type="PANTHER" id="PTHR30590">
    <property type="entry name" value="INNER MEMBRANE PROTEIN"/>
    <property type="match status" value="1"/>
</dbReference>
<dbReference type="InterPro" id="IPR007349">
    <property type="entry name" value="DUF418"/>
</dbReference>
<dbReference type="AlphaFoldDB" id="I0BTJ3"/>
<proteinExistence type="predicted"/>